<accession>A0ABD5Q6M3</accession>
<dbReference type="RefSeq" id="WP_254268208.1">
    <property type="nucleotide sequence ID" value="NZ_CP100400.1"/>
</dbReference>
<dbReference type="Proteomes" id="UP001595945">
    <property type="component" value="Unassembled WGS sequence"/>
</dbReference>
<evidence type="ECO:0000313" key="2">
    <source>
        <dbReference type="Proteomes" id="UP001595945"/>
    </source>
</evidence>
<sequence>MTVTYWSAGLVGKHRADDGRIYEPSPLAERMVVPLFDAIRDRAEAV</sequence>
<dbReference type="AlphaFoldDB" id="A0ABD5Q6M3"/>
<dbReference type="EMBL" id="JBHSHT010000002">
    <property type="protein sequence ID" value="MFC4826171.1"/>
    <property type="molecule type" value="Genomic_DNA"/>
</dbReference>
<reference evidence="1 2" key="1">
    <citation type="journal article" date="2019" name="Int. J. Syst. Evol. Microbiol.">
        <title>The Global Catalogue of Microorganisms (GCM) 10K type strain sequencing project: providing services to taxonomists for standard genome sequencing and annotation.</title>
        <authorList>
            <consortium name="The Broad Institute Genomics Platform"/>
            <consortium name="The Broad Institute Genome Sequencing Center for Infectious Disease"/>
            <person name="Wu L."/>
            <person name="Ma J."/>
        </authorList>
    </citation>
    <scope>NUCLEOTIDE SEQUENCE [LARGE SCALE GENOMIC DNA]</scope>
    <source>
        <strain evidence="1 2">XZYJ18</strain>
    </source>
</reference>
<comment type="caution">
    <text evidence="1">The sequence shown here is derived from an EMBL/GenBank/DDBJ whole genome shotgun (WGS) entry which is preliminary data.</text>
</comment>
<gene>
    <name evidence="1" type="ORF">ACFO9K_18110</name>
</gene>
<organism evidence="1 2">
    <name type="scientific">Halorussus aquaticus</name>
    <dbReference type="NCBI Taxonomy" id="2953748"/>
    <lineage>
        <taxon>Archaea</taxon>
        <taxon>Methanobacteriati</taxon>
        <taxon>Methanobacteriota</taxon>
        <taxon>Stenosarchaea group</taxon>
        <taxon>Halobacteria</taxon>
        <taxon>Halobacteriales</taxon>
        <taxon>Haladaptataceae</taxon>
        <taxon>Halorussus</taxon>
    </lineage>
</organism>
<evidence type="ECO:0000313" key="1">
    <source>
        <dbReference type="EMBL" id="MFC4826171.1"/>
    </source>
</evidence>
<proteinExistence type="predicted"/>
<keyword evidence="2" id="KW-1185">Reference proteome</keyword>
<protein>
    <recommendedName>
        <fullName evidence="3">SAM-dependent methyltransferase</fullName>
    </recommendedName>
</protein>
<evidence type="ECO:0008006" key="3">
    <source>
        <dbReference type="Google" id="ProtNLM"/>
    </source>
</evidence>
<dbReference type="GeneID" id="73046732"/>
<name>A0ABD5Q6M3_9EURY</name>